<evidence type="ECO:0000313" key="2">
    <source>
        <dbReference type="EMBL" id="TKR68420.1"/>
    </source>
</evidence>
<keyword evidence="3" id="KW-1185">Reference proteome</keyword>
<reference evidence="2 3" key="1">
    <citation type="journal article" date="2015" name="Genome Biol.">
        <title>Comparative genomics of Steinernema reveals deeply conserved gene regulatory networks.</title>
        <authorList>
            <person name="Dillman A.R."/>
            <person name="Macchietto M."/>
            <person name="Porter C.F."/>
            <person name="Rogers A."/>
            <person name="Williams B."/>
            <person name="Antoshechkin I."/>
            <person name="Lee M.M."/>
            <person name="Goodwin Z."/>
            <person name="Lu X."/>
            <person name="Lewis E.E."/>
            <person name="Goodrich-Blair H."/>
            <person name="Stock S.P."/>
            <person name="Adams B.J."/>
            <person name="Sternberg P.W."/>
            <person name="Mortazavi A."/>
        </authorList>
    </citation>
    <scope>NUCLEOTIDE SEQUENCE [LARGE SCALE GENOMIC DNA]</scope>
    <source>
        <strain evidence="2 3">ALL</strain>
    </source>
</reference>
<comment type="caution">
    <text evidence="2">The sequence shown here is derived from an EMBL/GenBank/DDBJ whole genome shotgun (WGS) entry which is preliminary data.</text>
</comment>
<dbReference type="InterPro" id="IPR007350">
    <property type="entry name" value="Transposase_Tc5_C"/>
</dbReference>
<evidence type="ECO:0000259" key="1">
    <source>
        <dbReference type="Pfam" id="PF04236"/>
    </source>
</evidence>
<dbReference type="EMBL" id="AZBU02000008">
    <property type="protein sequence ID" value="TKR68420.1"/>
    <property type="molecule type" value="Genomic_DNA"/>
</dbReference>
<protein>
    <recommendedName>
        <fullName evidence="1">Transposase Tc5 C-terminal domain-containing protein</fullName>
    </recommendedName>
</protein>
<name>A0A4U5MGL9_STECR</name>
<accession>A0A4U5MGL9</accession>
<gene>
    <name evidence="2" type="ORF">L596_024409</name>
</gene>
<sequence>MYCNAEQLENLHVSGTNEYSISLSKNRKIYWKAPSAGVNVNDSAQTSPEFNGYISVKPPTFKTPGAFCFDFLSIIDCATCSEESKIRRAYRSNYYCLNHFVISEHCCI</sequence>
<reference evidence="2 3" key="2">
    <citation type="journal article" date="2019" name="G3 (Bethesda)">
        <title>Hybrid Assembly of the Genome of the Entomopathogenic Nematode Steinernema carpocapsae Identifies the X-Chromosome.</title>
        <authorList>
            <person name="Serra L."/>
            <person name="Macchietto M."/>
            <person name="Macias-Munoz A."/>
            <person name="McGill C.J."/>
            <person name="Rodriguez I.M."/>
            <person name="Rodriguez B."/>
            <person name="Murad R."/>
            <person name="Mortazavi A."/>
        </authorList>
    </citation>
    <scope>NUCLEOTIDE SEQUENCE [LARGE SCALE GENOMIC DNA]</scope>
    <source>
        <strain evidence="2 3">ALL</strain>
    </source>
</reference>
<organism evidence="2 3">
    <name type="scientific">Steinernema carpocapsae</name>
    <name type="common">Entomopathogenic nematode</name>
    <dbReference type="NCBI Taxonomy" id="34508"/>
    <lineage>
        <taxon>Eukaryota</taxon>
        <taxon>Metazoa</taxon>
        <taxon>Ecdysozoa</taxon>
        <taxon>Nematoda</taxon>
        <taxon>Chromadorea</taxon>
        <taxon>Rhabditida</taxon>
        <taxon>Tylenchina</taxon>
        <taxon>Panagrolaimomorpha</taxon>
        <taxon>Strongyloidoidea</taxon>
        <taxon>Steinernematidae</taxon>
        <taxon>Steinernema</taxon>
    </lineage>
</organism>
<proteinExistence type="predicted"/>
<feature type="domain" description="Transposase Tc5 C-terminal" evidence="1">
    <location>
        <begin position="51"/>
        <end position="107"/>
    </location>
</feature>
<dbReference type="Proteomes" id="UP000298663">
    <property type="component" value="Unassembled WGS sequence"/>
</dbReference>
<dbReference type="Pfam" id="PF04236">
    <property type="entry name" value="Transp_Tc5_C"/>
    <property type="match status" value="1"/>
</dbReference>
<dbReference type="AlphaFoldDB" id="A0A4U5MGL9"/>
<evidence type="ECO:0000313" key="3">
    <source>
        <dbReference type="Proteomes" id="UP000298663"/>
    </source>
</evidence>